<dbReference type="RefSeq" id="WP_125039323.1">
    <property type="nucleotide sequence ID" value="NZ_BHZF01000001.1"/>
</dbReference>
<dbReference type="AlphaFoldDB" id="A0A369AE58"/>
<organism evidence="1 2">
    <name type="scientific">Schleiferia thermophila</name>
    <dbReference type="NCBI Taxonomy" id="884107"/>
    <lineage>
        <taxon>Bacteria</taxon>
        <taxon>Pseudomonadati</taxon>
        <taxon>Bacteroidota</taxon>
        <taxon>Flavobacteriia</taxon>
        <taxon>Flavobacteriales</taxon>
        <taxon>Schleiferiaceae</taxon>
        <taxon>Schleiferia</taxon>
    </lineage>
</organism>
<protein>
    <submittedName>
        <fullName evidence="1">Uncharacterized protein</fullName>
    </submittedName>
</protein>
<keyword evidence="2" id="KW-1185">Reference proteome</keyword>
<evidence type="ECO:0000313" key="1">
    <source>
        <dbReference type="EMBL" id="RCX05714.1"/>
    </source>
</evidence>
<accession>A0A369AE58</accession>
<evidence type="ECO:0000313" key="2">
    <source>
        <dbReference type="Proteomes" id="UP000253517"/>
    </source>
</evidence>
<gene>
    <name evidence="1" type="ORF">DES35_1011002</name>
</gene>
<sequence>MSAPTDPQLQEDLDAIRRIVLPYDFEAEIRVFSIEPEEIDIGKEIYLLIISQKIDRATWFYMEYELRKHFKGRFVKTYVVKQIDSGLLRIAYDCSVRITECRD</sequence>
<comment type="caution">
    <text evidence="1">The sequence shown here is derived from an EMBL/GenBank/DDBJ whole genome shotgun (WGS) entry which is preliminary data.</text>
</comment>
<reference evidence="1 2" key="1">
    <citation type="submission" date="2018-07" db="EMBL/GenBank/DDBJ databases">
        <title>Genomic Encyclopedia of Type Strains, Phase IV (KMG-IV): sequencing the most valuable type-strain genomes for metagenomic binning, comparative biology and taxonomic classification.</title>
        <authorList>
            <person name="Goeker M."/>
        </authorList>
    </citation>
    <scope>NUCLEOTIDE SEQUENCE [LARGE SCALE GENOMIC DNA]</scope>
    <source>
        <strain evidence="1 2">DSM 21410</strain>
    </source>
</reference>
<dbReference type="EMBL" id="QPJS01000001">
    <property type="protein sequence ID" value="RCX05714.1"/>
    <property type="molecule type" value="Genomic_DNA"/>
</dbReference>
<dbReference type="Proteomes" id="UP000253517">
    <property type="component" value="Unassembled WGS sequence"/>
</dbReference>
<proteinExistence type="predicted"/>
<name>A0A369AE58_9FLAO</name>